<sequence length="75" mass="8501">MDECKHPFVPPAGDLTMEGVSGNGVKWAVYDTFCRNFGPEEKTRADREITDILMWAEQRKLLAGRIKESGKNETK</sequence>
<proteinExistence type="predicted"/>
<dbReference type="AlphaFoldDB" id="A0A644X745"/>
<dbReference type="EMBL" id="VSSQ01001908">
    <property type="protein sequence ID" value="MPM11992.1"/>
    <property type="molecule type" value="Genomic_DNA"/>
</dbReference>
<gene>
    <name evidence="1" type="ORF">SDC9_58343</name>
</gene>
<name>A0A644X745_9ZZZZ</name>
<reference evidence="1" key="1">
    <citation type="submission" date="2019-08" db="EMBL/GenBank/DDBJ databases">
        <authorList>
            <person name="Kucharzyk K."/>
            <person name="Murdoch R.W."/>
            <person name="Higgins S."/>
            <person name="Loffler F."/>
        </authorList>
    </citation>
    <scope>NUCLEOTIDE SEQUENCE</scope>
</reference>
<comment type="caution">
    <text evidence="1">The sequence shown here is derived from an EMBL/GenBank/DDBJ whole genome shotgun (WGS) entry which is preliminary data.</text>
</comment>
<organism evidence="1">
    <name type="scientific">bioreactor metagenome</name>
    <dbReference type="NCBI Taxonomy" id="1076179"/>
    <lineage>
        <taxon>unclassified sequences</taxon>
        <taxon>metagenomes</taxon>
        <taxon>ecological metagenomes</taxon>
    </lineage>
</organism>
<accession>A0A644X745</accession>
<protein>
    <submittedName>
        <fullName evidence="1">Uncharacterized protein</fullName>
    </submittedName>
</protein>
<evidence type="ECO:0000313" key="1">
    <source>
        <dbReference type="EMBL" id="MPM11992.1"/>
    </source>
</evidence>